<proteinExistence type="predicted"/>
<dbReference type="Proteomes" id="UP000724874">
    <property type="component" value="Unassembled WGS sequence"/>
</dbReference>
<evidence type="ECO:0000313" key="1">
    <source>
        <dbReference type="EMBL" id="KAF8905945.1"/>
    </source>
</evidence>
<keyword evidence="2" id="KW-1185">Reference proteome</keyword>
<reference evidence="1" key="1">
    <citation type="submission" date="2020-11" db="EMBL/GenBank/DDBJ databases">
        <authorList>
            <consortium name="DOE Joint Genome Institute"/>
            <person name="Ahrendt S."/>
            <person name="Riley R."/>
            <person name="Andreopoulos W."/>
            <person name="LaButti K."/>
            <person name="Pangilinan J."/>
            <person name="Ruiz-duenas F.J."/>
            <person name="Barrasa J.M."/>
            <person name="Sanchez-Garcia M."/>
            <person name="Camarero S."/>
            <person name="Miyauchi S."/>
            <person name="Serrano A."/>
            <person name="Linde D."/>
            <person name="Babiker R."/>
            <person name="Drula E."/>
            <person name="Ayuso-Fernandez I."/>
            <person name="Pacheco R."/>
            <person name="Padilla G."/>
            <person name="Ferreira P."/>
            <person name="Barriuso J."/>
            <person name="Kellner H."/>
            <person name="Castanera R."/>
            <person name="Alfaro M."/>
            <person name="Ramirez L."/>
            <person name="Pisabarro A.G."/>
            <person name="Kuo A."/>
            <person name="Tritt A."/>
            <person name="Lipzen A."/>
            <person name="He G."/>
            <person name="Yan M."/>
            <person name="Ng V."/>
            <person name="Cullen D."/>
            <person name="Martin F."/>
            <person name="Rosso M.-N."/>
            <person name="Henrissat B."/>
            <person name="Hibbett D."/>
            <person name="Martinez A.T."/>
            <person name="Grigoriev I.V."/>
        </authorList>
    </citation>
    <scope>NUCLEOTIDE SEQUENCE</scope>
    <source>
        <strain evidence="1">AH 44721</strain>
    </source>
</reference>
<dbReference type="AlphaFoldDB" id="A0A9P5NQY7"/>
<dbReference type="EMBL" id="JADNYJ010000020">
    <property type="protein sequence ID" value="KAF8905945.1"/>
    <property type="molecule type" value="Genomic_DNA"/>
</dbReference>
<organism evidence="1 2">
    <name type="scientific">Gymnopilus junonius</name>
    <name type="common">Spectacular rustgill mushroom</name>
    <name type="synonym">Gymnopilus spectabilis subsp. junonius</name>
    <dbReference type="NCBI Taxonomy" id="109634"/>
    <lineage>
        <taxon>Eukaryota</taxon>
        <taxon>Fungi</taxon>
        <taxon>Dikarya</taxon>
        <taxon>Basidiomycota</taxon>
        <taxon>Agaricomycotina</taxon>
        <taxon>Agaricomycetes</taxon>
        <taxon>Agaricomycetidae</taxon>
        <taxon>Agaricales</taxon>
        <taxon>Agaricineae</taxon>
        <taxon>Hymenogastraceae</taxon>
        <taxon>Gymnopilus</taxon>
    </lineage>
</organism>
<sequence length="133" mass="14942">MSNANTNTVIFSGKSQLRRGKWVTGQRSEVPLSQNMTYAGLFRDFPNQFPTSTKSRAKLPGRGGTRGAANLSDGLNTQIIHRLENVFILECSLHQAFDGLDLRFEETDTPNAYKIRASHPYWLRGLVDPVVFK</sequence>
<dbReference type="OrthoDB" id="2104739at2759"/>
<name>A0A9P5NQY7_GYMJU</name>
<protein>
    <recommendedName>
        <fullName evidence="3">HNH nuclease domain-containing protein</fullName>
    </recommendedName>
</protein>
<evidence type="ECO:0008006" key="3">
    <source>
        <dbReference type="Google" id="ProtNLM"/>
    </source>
</evidence>
<comment type="caution">
    <text evidence="1">The sequence shown here is derived from an EMBL/GenBank/DDBJ whole genome shotgun (WGS) entry which is preliminary data.</text>
</comment>
<accession>A0A9P5NQY7</accession>
<feature type="non-terminal residue" evidence="1">
    <location>
        <position position="133"/>
    </location>
</feature>
<gene>
    <name evidence="1" type="ORF">CPB84DRAFT_1770622</name>
</gene>
<evidence type="ECO:0000313" key="2">
    <source>
        <dbReference type="Proteomes" id="UP000724874"/>
    </source>
</evidence>